<comment type="caution">
    <text evidence="2">The sequence shown here is derived from an EMBL/GenBank/DDBJ whole genome shotgun (WGS) entry which is preliminary data.</text>
</comment>
<name>A0A8J3ABS2_9ACTN</name>
<dbReference type="Gene3D" id="3.20.180.10">
    <property type="entry name" value="PNP-oxidase-like"/>
    <property type="match status" value="1"/>
</dbReference>
<dbReference type="Proteomes" id="UP000650511">
    <property type="component" value="Unassembled WGS sequence"/>
</dbReference>
<dbReference type="InterPro" id="IPR037119">
    <property type="entry name" value="Haem_oxidase_HugZ-like_sf"/>
</dbReference>
<sequence>MAYELDDVAVQAIVGHLNADHAEDTLLLCRTLGGVERATAARATGVDVDGLDVRATTPSGEVRVRLPFAARVTERAQVRTEVVALYDRAVTARD</sequence>
<evidence type="ECO:0000313" key="3">
    <source>
        <dbReference type="Proteomes" id="UP000650511"/>
    </source>
</evidence>
<dbReference type="InterPro" id="IPR019595">
    <property type="entry name" value="DUF2470"/>
</dbReference>
<evidence type="ECO:0000313" key="2">
    <source>
        <dbReference type="EMBL" id="GGI07742.1"/>
    </source>
</evidence>
<organism evidence="2 3">
    <name type="scientific">Egicoccus halophilus</name>
    <dbReference type="NCBI Taxonomy" id="1670830"/>
    <lineage>
        <taxon>Bacteria</taxon>
        <taxon>Bacillati</taxon>
        <taxon>Actinomycetota</taxon>
        <taxon>Nitriliruptoria</taxon>
        <taxon>Egicoccales</taxon>
        <taxon>Egicoccaceae</taxon>
        <taxon>Egicoccus</taxon>
    </lineage>
</organism>
<dbReference type="AlphaFoldDB" id="A0A8J3ABS2"/>
<reference evidence="2" key="1">
    <citation type="journal article" date="2014" name="Int. J. Syst. Evol. Microbiol.">
        <title>Complete genome sequence of Corynebacterium casei LMG S-19264T (=DSM 44701T), isolated from a smear-ripened cheese.</title>
        <authorList>
            <consortium name="US DOE Joint Genome Institute (JGI-PGF)"/>
            <person name="Walter F."/>
            <person name="Albersmeier A."/>
            <person name="Kalinowski J."/>
            <person name="Ruckert C."/>
        </authorList>
    </citation>
    <scope>NUCLEOTIDE SEQUENCE</scope>
    <source>
        <strain evidence="2">CGMCC 1.14988</strain>
    </source>
</reference>
<reference evidence="2" key="2">
    <citation type="submission" date="2020-09" db="EMBL/GenBank/DDBJ databases">
        <authorList>
            <person name="Sun Q."/>
            <person name="Zhou Y."/>
        </authorList>
    </citation>
    <scope>NUCLEOTIDE SEQUENCE</scope>
    <source>
        <strain evidence="2">CGMCC 1.14988</strain>
    </source>
</reference>
<keyword evidence="3" id="KW-1185">Reference proteome</keyword>
<proteinExistence type="predicted"/>
<dbReference type="Pfam" id="PF10615">
    <property type="entry name" value="DUF2470"/>
    <property type="match status" value="1"/>
</dbReference>
<dbReference type="OrthoDB" id="5116982at2"/>
<dbReference type="RefSeq" id="WP_130651085.1">
    <property type="nucleotide sequence ID" value="NZ_BMHA01000009.1"/>
</dbReference>
<feature type="domain" description="DUF2470" evidence="1">
    <location>
        <begin position="11"/>
        <end position="85"/>
    </location>
</feature>
<dbReference type="SUPFAM" id="SSF50475">
    <property type="entry name" value="FMN-binding split barrel"/>
    <property type="match status" value="1"/>
</dbReference>
<dbReference type="EMBL" id="BMHA01000009">
    <property type="protein sequence ID" value="GGI07742.1"/>
    <property type="molecule type" value="Genomic_DNA"/>
</dbReference>
<accession>A0A8J3ABS2</accession>
<protein>
    <recommendedName>
        <fullName evidence="1">DUF2470 domain-containing protein</fullName>
    </recommendedName>
</protein>
<gene>
    <name evidence="2" type="ORF">GCM10011354_25610</name>
</gene>
<evidence type="ECO:0000259" key="1">
    <source>
        <dbReference type="Pfam" id="PF10615"/>
    </source>
</evidence>